<keyword evidence="2" id="KW-1185">Reference proteome</keyword>
<dbReference type="Proteomes" id="UP001589887">
    <property type="component" value="Unassembled WGS sequence"/>
</dbReference>
<proteinExistence type="predicted"/>
<evidence type="ECO:0000313" key="1">
    <source>
        <dbReference type="EMBL" id="MFC0842303.1"/>
    </source>
</evidence>
<comment type="caution">
    <text evidence="1">The sequence shown here is derived from an EMBL/GenBank/DDBJ whole genome shotgun (WGS) entry which is preliminary data.</text>
</comment>
<evidence type="ECO:0000313" key="2">
    <source>
        <dbReference type="Proteomes" id="UP001589887"/>
    </source>
</evidence>
<name>A0ABV6TA53_9ACTN</name>
<sequence length="64" mass="7275">MSQSRYEQIVSELRVVVEQETRMQFPIGDRALEIEPMRPRGGQSAAPHGQRTRTAFCVGELRST</sequence>
<gene>
    <name evidence="1" type="ORF">ACFH04_00915</name>
</gene>
<dbReference type="EMBL" id="JBHMQV010000001">
    <property type="protein sequence ID" value="MFC0842303.1"/>
    <property type="molecule type" value="Genomic_DNA"/>
</dbReference>
<dbReference type="RefSeq" id="WP_394316174.1">
    <property type="nucleotide sequence ID" value="NZ_JBHMQV010000001.1"/>
</dbReference>
<organism evidence="1 2">
    <name type="scientific">Streptomyces noboritoensis</name>
    <dbReference type="NCBI Taxonomy" id="67337"/>
    <lineage>
        <taxon>Bacteria</taxon>
        <taxon>Bacillati</taxon>
        <taxon>Actinomycetota</taxon>
        <taxon>Actinomycetes</taxon>
        <taxon>Kitasatosporales</taxon>
        <taxon>Streptomycetaceae</taxon>
        <taxon>Streptomyces</taxon>
    </lineage>
</organism>
<accession>A0ABV6TA53</accession>
<reference evidence="1 2" key="1">
    <citation type="submission" date="2024-09" db="EMBL/GenBank/DDBJ databases">
        <authorList>
            <person name="Sun Q."/>
            <person name="Mori K."/>
        </authorList>
    </citation>
    <scope>NUCLEOTIDE SEQUENCE [LARGE SCALE GENOMIC DNA]</scope>
    <source>
        <strain evidence="1 2">JCM 4557</strain>
    </source>
</reference>
<protein>
    <submittedName>
        <fullName evidence="1">Uncharacterized protein</fullName>
    </submittedName>
</protein>